<reference evidence="2" key="2">
    <citation type="submission" date="2023-11" db="UniProtKB">
        <authorList>
            <consortium name="WormBaseParasite"/>
        </authorList>
    </citation>
    <scope>IDENTIFICATION</scope>
</reference>
<name>A0AA85K7C5_TRIRE</name>
<proteinExistence type="predicted"/>
<reference evidence="1" key="1">
    <citation type="submission" date="2022-06" db="EMBL/GenBank/DDBJ databases">
        <authorList>
            <person name="Berger JAMES D."/>
            <person name="Berger JAMES D."/>
        </authorList>
    </citation>
    <scope>NUCLEOTIDE SEQUENCE [LARGE SCALE GENOMIC DNA]</scope>
</reference>
<evidence type="ECO:0000313" key="1">
    <source>
        <dbReference type="Proteomes" id="UP000050795"/>
    </source>
</evidence>
<organism evidence="1 2">
    <name type="scientific">Trichobilharzia regenti</name>
    <name type="common">Nasal bird schistosome</name>
    <dbReference type="NCBI Taxonomy" id="157069"/>
    <lineage>
        <taxon>Eukaryota</taxon>
        <taxon>Metazoa</taxon>
        <taxon>Spiralia</taxon>
        <taxon>Lophotrochozoa</taxon>
        <taxon>Platyhelminthes</taxon>
        <taxon>Trematoda</taxon>
        <taxon>Digenea</taxon>
        <taxon>Strigeidida</taxon>
        <taxon>Schistosomatoidea</taxon>
        <taxon>Schistosomatidae</taxon>
        <taxon>Trichobilharzia</taxon>
    </lineage>
</organism>
<dbReference type="Proteomes" id="UP000050795">
    <property type="component" value="Unassembled WGS sequence"/>
</dbReference>
<dbReference type="AlphaFoldDB" id="A0AA85K7C5"/>
<accession>A0AA85K7C5</accession>
<evidence type="ECO:0000313" key="2">
    <source>
        <dbReference type="WBParaSite" id="TREG1_78120.1"/>
    </source>
</evidence>
<dbReference type="WBParaSite" id="TREG1_78120.1">
    <property type="protein sequence ID" value="TREG1_78120.1"/>
    <property type="gene ID" value="TREG1_78120"/>
</dbReference>
<sequence>MKYRKWLAVLTKQERTYDQKTFNKYHEASAKNRILLYKRFTKYWILGVNFDVPRSSEDVTTRAFLIFSVTRVFILAT</sequence>
<keyword evidence="1" id="KW-1185">Reference proteome</keyword>
<protein>
    <submittedName>
        <fullName evidence="2">Uncharacterized protein</fullName>
    </submittedName>
</protein>